<dbReference type="Proteomes" id="UP001156398">
    <property type="component" value="Unassembled WGS sequence"/>
</dbReference>
<comment type="caution">
    <text evidence="3">The sequence shown here is derived from an EMBL/GenBank/DDBJ whole genome shotgun (WGS) entry which is preliminary data.</text>
</comment>
<evidence type="ECO:0000313" key="2">
    <source>
        <dbReference type="EMBL" id="MDI5966354.1"/>
    </source>
</evidence>
<reference evidence="3 4" key="1">
    <citation type="submission" date="2023-05" db="EMBL/GenBank/DDBJ databases">
        <title>Streptantibioticus silvisoli sp. nov., acidotolerant actinomycetes 1 from pine litter.</title>
        <authorList>
            <person name="Swiecimska M."/>
            <person name="Golinska P."/>
            <person name="Sangal V."/>
            <person name="Wachnowicz B."/>
            <person name="Goodfellow M."/>
        </authorList>
    </citation>
    <scope>NUCLEOTIDE SEQUENCE</scope>
    <source>
        <strain evidence="3">SL13</strain>
        <strain evidence="2 4">SL54</strain>
    </source>
</reference>
<proteinExistence type="predicted"/>
<keyword evidence="4" id="KW-1185">Reference proteome</keyword>
<dbReference type="InterPro" id="IPR000792">
    <property type="entry name" value="Tscrpt_reg_LuxR_C"/>
</dbReference>
<dbReference type="EMBL" id="JABXJJ020000067">
    <property type="protein sequence ID" value="MDI5974275.1"/>
    <property type="molecule type" value="Genomic_DNA"/>
</dbReference>
<dbReference type="InterPro" id="IPR016032">
    <property type="entry name" value="Sig_transdc_resp-reg_C-effctor"/>
</dbReference>
<dbReference type="SMART" id="SM00421">
    <property type="entry name" value="HTH_LUXR"/>
    <property type="match status" value="1"/>
</dbReference>
<dbReference type="PROSITE" id="PS50043">
    <property type="entry name" value="HTH_LUXR_2"/>
    <property type="match status" value="1"/>
</dbReference>
<protein>
    <submittedName>
        <fullName evidence="3">Helix-turn-helix transcriptional regulator</fullName>
    </submittedName>
</protein>
<accession>A0AA90HAI7</accession>
<evidence type="ECO:0000259" key="1">
    <source>
        <dbReference type="PROSITE" id="PS50043"/>
    </source>
</evidence>
<feature type="domain" description="HTH luxR-type" evidence="1">
    <location>
        <begin position="210"/>
        <end position="275"/>
    </location>
</feature>
<dbReference type="SUPFAM" id="SSF46894">
    <property type="entry name" value="C-terminal effector domain of the bipartite response regulators"/>
    <property type="match status" value="1"/>
</dbReference>
<evidence type="ECO:0000313" key="4">
    <source>
        <dbReference type="Proteomes" id="UP001156398"/>
    </source>
</evidence>
<dbReference type="AlphaFoldDB" id="A0AA90HAI7"/>
<dbReference type="RefSeq" id="WP_271315508.1">
    <property type="nucleotide sequence ID" value="NZ_JAAGKO020000050.1"/>
</dbReference>
<gene>
    <name evidence="2" type="ORF">POF43_027105</name>
    <name evidence="3" type="ORF">POF50_033865</name>
</gene>
<name>A0AA90HAI7_9ACTN</name>
<dbReference type="GO" id="GO:0003677">
    <property type="term" value="F:DNA binding"/>
    <property type="evidence" value="ECO:0007669"/>
    <property type="project" value="InterPro"/>
</dbReference>
<dbReference type="GO" id="GO:0006355">
    <property type="term" value="P:regulation of DNA-templated transcription"/>
    <property type="evidence" value="ECO:0007669"/>
    <property type="project" value="InterPro"/>
</dbReference>
<evidence type="ECO:0000313" key="3">
    <source>
        <dbReference type="EMBL" id="MDI5974275.1"/>
    </source>
</evidence>
<dbReference type="Pfam" id="PF00196">
    <property type="entry name" value="GerE"/>
    <property type="match status" value="1"/>
</dbReference>
<dbReference type="Gene3D" id="1.10.10.10">
    <property type="entry name" value="Winged helix-like DNA-binding domain superfamily/Winged helix DNA-binding domain"/>
    <property type="match status" value="1"/>
</dbReference>
<dbReference type="InterPro" id="IPR036388">
    <property type="entry name" value="WH-like_DNA-bd_sf"/>
</dbReference>
<dbReference type="EMBL" id="JAAGKO020000050">
    <property type="protein sequence ID" value="MDI5966354.1"/>
    <property type="molecule type" value="Genomic_DNA"/>
</dbReference>
<sequence>MQQAVDGSHIASRDFHPASALEYGSDSEAISEEAINSARSIITDALDAYRRQSSGLITAIDPPAIARVLRATVAVNAEHPRMTLRVTGDPLAGLPAPAAEEVADFVRRDVVGGGHFLELLRHRDAPLDRAGHHRLADLMARGARVRTLAGDLPAMITFGPELAVLRSPRGAGGGTAEALLLRGGDVVGILRRFQLLLWEQGLDLTHNQNAEIPPLSLDCTQSQVLHKLCAGMKDETAARQMNVSVRTYRRHVASILKRLDVSSRFEAGLKVAELGLLGLVRSGRPDGAA</sequence>
<organism evidence="3">
    <name type="scientific">Streptantibioticus silvisoli</name>
    <dbReference type="NCBI Taxonomy" id="2705255"/>
    <lineage>
        <taxon>Bacteria</taxon>
        <taxon>Bacillati</taxon>
        <taxon>Actinomycetota</taxon>
        <taxon>Actinomycetes</taxon>
        <taxon>Kitasatosporales</taxon>
        <taxon>Streptomycetaceae</taxon>
        <taxon>Streptantibioticus</taxon>
    </lineage>
</organism>